<sequence>MSFLRNGSEHHQALREDRTRPDRPHLPVITTLLGMLAMLNIASAVLTLMK</sequence>
<dbReference type="AlphaFoldDB" id="A0A370HRN2"/>
<evidence type="ECO:0000313" key="4">
    <source>
        <dbReference type="Proteomes" id="UP000254925"/>
    </source>
</evidence>
<evidence type="ECO:0000256" key="1">
    <source>
        <dbReference type="SAM" id="MobiDB-lite"/>
    </source>
</evidence>
<dbReference type="EMBL" id="QQBB01000002">
    <property type="protein sequence ID" value="RDI60945.1"/>
    <property type="molecule type" value="Genomic_DNA"/>
</dbReference>
<comment type="caution">
    <text evidence="3">The sequence shown here is derived from an EMBL/GenBank/DDBJ whole genome shotgun (WGS) entry which is preliminary data.</text>
</comment>
<feature type="transmembrane region" description="Helical" evidence="2">
    <location>
        <begin position="28"/>
        <end position="49"/>
    </location>
</feature>
<gene>
    <name evidence="3" type="ORF">DES45_102334</name>
</gene>
<feature type="compositionally biased region" description="Basic and acidic residues" evidence="1">
    <location>
        <begin position="7"/>
        <end position="24"/>
    </location>
</feature>
<feature type="region of interest" description="Disordered" evidence="1">
    <location>
        <begin position="1"/>
        <end position="24"/>
    </location>
</feature>
<reference evidence="3 4" key="1">
    <citation type="submission" date="2018-07" db="EMBL/GenBank/DDBJ databases">
        <title>Genomic Encyclopedia of Type Strains, Phase IV (KMG-IV): sequencing the most valuable type-strain genomes for metagenomic binning, comparative biology and taxonomic classification.</title>
        <authorList>
            <person name="Goeker M."/>
        </authorList>
    </citation>
    <scope>NUCLEOTIDE SEQUENCE [LARGE SCALE GENOMIC DNA]</scope>
    <source>
        <strain evidence="3 4">DSM 14364</strain>
    </source>
</reference>
<dbReference type="Proteomes" id="UP000254925">
    <property type="component" value="Unassembled WGS sequence"/>
</dbReference>
<evidence type="ECO:0000313" key="3">
    <source>
        <dbReference type="EMBL" id="RDI60945.1"/>
    </source>
</evidence>
<name>A0A370HRN2_9HYPH</name>
<dbReference type="RefSeq" id="WP_170151412.1">
    <property type="nucleotide sequence ID" value="NZ_QQBB01000002.1"/>
</dbReference>
<accession>A0A370HRN2</accession>
<keyword evidence="2" id="KW-0472">Membrane</keyword>
<keyword evidence="4" id="KW-1185">Reference proteome</keyword>
<keyword evidence="2" id="KW-0812">Transmembrane</keyword>
<protein>
    <submittedName>
        <fullName evidence="3">Uncharacterized protein</fullName>
    </submittedName>
</protein>
<organism evidence="3 4">
    <name type="scientific">Microvirga subterranea</name>
    <dbReference type="NCBI Taxonomy" id="186651"/>
    <lineage>
        <taxon>Bacteria</taxon>
        <taxon>Pseudomonadati</taxon>
        <taxon>Pseudomonadota</taxon>
        <taxon>Alphaproteobacteria</taxon>
        <taxon>Hyphomicrobiales</taxon>
        <taxon>Methylobacteriaceae</taxon>
        <taxon>Microvirga</taxon>
    </lineage>
</organism>
<evidence type="ECO:0000256" key="2">
    <source>
        <dbReference type="SAM" id="Phobius"/>
    </source>
</evidence>
<keyword evidence="2" id="KW-1133">Transmembrane helix</keyword>
<proteinExistence type="predicted"/>